<reference evidence="13" key="3">
    <citation type="submission" date="2021-06" db="EMBL/GenBank/DDBJ databases">
        <title>Genomic Description and Analysis of Intracellular Bacteria, Candidatus Berkiella cookevillensis and Candidatus Berkiella aquae.</title>
        <authorList>
            <person name="Kidane D.T."/>
            <person name="Mehari Y.T."/>
            <person name="Rice F.C."/>
            <person name="Arivett B.A."/>
            <person name="Farone A.L."/>
            <person name="Berk S.G."/>
            <person name="Farone M.B."/>
        </authorList>
    </citation>
    <scope>NUCLEOTIDE SEQUENCE</scope>
    <source>
        <strain evidence="13">CC99</strain>
    </source>
</reference>
<name>A0A0Q9YSS0_9GAMM</name>
<comment type="similarity">
    <text evidence="10">Belongs to the prokaryotic GSH synthase family.</text>
</comment>
<dbReference type="HAMAP" id="MF_00162">
    <property type="entry name" value="GSH_S"/>
    <property type="match status" value="1"/>
</dbReference>
<keyword evidence="9" id="KW-0464">Manganese</keyword>
<dbReference type="GO" id="GO:0004363">
    <property type="term" value="F:glutathione synthase activity"/>
    <property type="evidence" value="ECO:0007669"/>
    <property type="project" value="UniProtKB-UniRule"/>
</dbReference>
<evidence type="ECO:0000256" key="4">
    <source>
        <dbReference type="ARBA" id="ARBA00022684"/>
    </source>
</evidence>
<dbReference type="GO" id="GO:0005524">
    <property type="term" value="F:ATP binding"/>
    <property type="evidence" value="ECO:0007669"/>
    <property type="project" value="UniProtKB-UniRule"/>
</dbReference>
<keyword evidence="4 10" id="KW-0317">Glutathione biosynthesis</keyword>
<comment type="pathway">
    <text evidence="10">Sulfur metabolism; glutathione biosynthesis; glutathione from L-cysteine and L-glutamate: step 2/2.</text>
</comment>
<evidence type="ECO:0000256" key="7">
    <source>
        <dbReference type="ARBA" id="ARBA00022840"/>
    </source>
</evidence>
<dbReference type="Pfam" id="PF02951">
    <property type="entry name" value="GSH-S_N"/>
    <property type="match status" value="1"/>
</dbReference>
<dbReference type="NCBIfam" id="TIGR01380">
    <property type="entry name" value="glut_syn"/>
    <property type="match status" value="1"/>
</dbReference>
<reference evidence="13" key="2">
    <citation type="journal article" date="2016" name="Genome Announc.">
        <title>Draft Genome Sequences of Two Novel Amoeba-Resistant Intranuclear Bacteria, 'Candidatus Berkiella cookevillensis' and 'Candidatus Berkiella aquae'.</title>
        <authorList>
            <person name="Mehari Y.T."/>
            <person name="Arivett B.A."/>
            <person name="Farone A.L."/>
            <person name="Gunderson J.H."/>
            <person name="Farone M.B."/>
        </authorList>
    </citation>
    <scope>NUCLEOTIDE SEQUENCE</scope>
    <source>
        <strain evidence="13">CC99</strain>
    </source>
</reference>
<keyword evidence="8" id="KW-0460">Magnesium</keyword>
<dbReference type="PATRIC" id="fig|1590042.3.peg.125"/>
<dbReference type="Gene3D" id="3.30.470.20">
    <property type="entry name" value="ATP-grasp fold, B domain"/>
    <property type="match status" value="1"/>
</dbReference>
<dbReference type="Gene3D" id="3.40.50.20">
    <property type="match status" value="1"/>
</dbReference>
<comment type="cofactor">
    <cofactor evidence="1">
        <name>Mn(2+)</name>
        <dbReference type="ChEBI" id="CHEBI:29035"/>
    </cofactor>
</comment>
<sequence>MKILFIIDPIESLNLYKDTSFAFMLEAQHRKYEIYYCEQRHLYYHQEDVLADVFRITVKNAPEEAIHCIQEEKDFSLSSFDVILMRKDPPFNLQYIYTTYLLEIVEKKGVLIVNRPQSLRDCNEKIFALTFPHCTPALMVSSQKAKLQDFIQRQSQCVLKPLDGMGGREIFLSNASDLNLSVIIETLTKNETTPIMVQQFVPEITEGDKRILLINGYPIDYALARIPPKGEIRGNLAAGGSGIAVALTDRDRWICEQIGPTLREKGLHFVGIDVIGNYLTEINVTSPTCVREIDKAFNLNISALFWDHVVEQLN</sequence>
<reference evidence="12" key="1">
    <citation type="submission" date="2015-09" db="EMBL/GenBank/DDBJ databases">
        <title>Draft Genome Sequences of Two Novel Amoeba-resistant Intranuclear Bacteria, Candidatus Berkiella cookevillensis and Candidatus Berkiella aquae.</title>
        <authorList>
            <person name="Mehari Y.T."/>
            <person name="Arivett B.A."/>
            <person name="Farone A.L."/>
            <person name="Gunderson J.H."/>
            <person name="Farone M.B."/>
        </authorList>
    </citation>
    <scope>NUCLEOTIDE SEQUENCE [LARGE SCALE GENOMIC DNA]</scope>
    <source>
        <strain evidence="12">CC99</strain>
    </source>
</reference>
<dbReference type="GO" id="GO:0005737">
    <property type="term" value="C:cytoplasm"/>
    <property type="evidence" value="ECO:0007669"/>
    <property type="project" value="TreeGrafter"/>
</dbReference>
<dbReference type="Pfam" id="PF02955">
    <property type="entry name" value="GSH-S_ATP"/>
    <property type="match status" value="1"/>
</dbReference>
<evidence type="ECO:0000256" key="3">
    <source>
        <dbReference type="ARBA" id="ARBA00022598"/>
    </source>
</evidence>
<evidence type="ECO:0000256" key="9">
    <source>
        <dbReference type="ARBA" id="ARBA00023211"/>
    </source>
</evidence>
<dbReference type="InterPro" id="IPR004215">
    <property type="entry name" value="GSHS_N"/>
</dbReference>
<keyword evidence="5" id="KW-0479">Metal-binding</keyword>
<dbReference type="RefSeq" id="WP_057622582.1">
    <property type="nucleotide sequence ID" value="NZ_LKHV02000001.1"/>
</dbReference>
<evidence type="ECO:0000313" key="13">
    <source>
        <dbReference type="EMBL" id="MCS5708517.1"/>
    </source>
</evidence>
<dbReference type="EMBL" id="LKHV02000001">
    <property type="protein sequence ID" value="MCS5708517.1"/>
    <property type="molecule type" value="Genomic_DNA"/>
</dbReference>
<evidence type="ECO:0000256" key="6">
    <source>
        <dbReference type="ARBA" id="ARBA00022741"/>
    </source>
</evidence>
<keyword evidence="7 10" id="KW-0067">ATP-binding</keyword>
<evidence type="ECO:0000313" key="12">
    <source>
        <dbReference type="EMBL" id="KRG19902.1"/>
    </source>
</evidence>
<evidence type="ECO:0000256" key="10">
    <source>
        <dbReference type="HAMAP-Rule" id="MF_00162"/>
    </source>
</evidence>
<dbReference type="STRING" id="437022.CC99x_00123"/>
<dbReference type="EMBL" id="LKHV01000001">
    <property type="protein sequence ID" value="KRG19902.1"/>
    <property type="molecule type" value="Genomic_DNA"/>
</dbReference>
<accession>A0A0Q9YSS0</accession>
<feature type="domain" description="ATP-grasp" evidence="11">
    <location>
        <begin position="125"/>
        <end position="310"/>
    </location>
</feature>
<dbReference type="SUPFAM" id="SSF56059">
    <property type="entry name" value="Glutathione synthetase ATP-binding domain-like"/>
    <property type="match status" value="1"/>
</dbReference>
<dbReference type="InterPro" id="IPR013815">
    <property type="entry name" value="ATP_grasp_subdomain_1"/>
</dbReference>
<gene>
    <name evidence="10 12" type="primary">gshB</name>
    <name evidence="12" type="ORF">CC99x_00123</name>
    <name evidence="13" type="ORF">CC99x_006300</name>
</gene>
<evidence type="ECO:0000256" key="2">
    <source>
        <dbReference type="ARBA" id="ARBA00001946"/>
    </source>
</evidence>
<dbReference type="Gene3D" id="3.30.1490.20">
    <property type="entry name" value="ATP-grasp fold, A domain"/>
    <property type="match status" value="1"/>
</dbReference>
<comment type="cofactor">
    <cofactor evidence="2">
        <name>Mg(2+)</name>
        <dbReference type="ChEBI" id="CHEBI:18420"/>
    </cofactor>
</comment>
<comment type="caution">
    <text evidence="12">The sequence shown here is derived from an EMBL/GenBank/DDBJ whole genome shotgun (WGS) entry which is preliminary data.</text>
</comment>
<dbReference type="Proteomes" id="UP000051494">
    <property type="component" value="Unassembled WGS sequence"/>
</dbReference>
<evidence type="ECO:0000313" key="14">
    <source>
        <dbReference type="Proteomes" id="UP000051494"/>
    </source>
</evidence>
<dbReference type="UniPathway" id="UPA00142">
    <property type="reaction ID" value="UER00210"/>
</dbReference>
<keyword evidence="3 10" id="KW-0436">Ligase</keyword>
<dbReference type="OrthoDB" id="9785415at2"/>
<dbReference type="GO" id="GO:0046872">
    <property type="term" value="F:metal ion binding"/>
    <property type="evidence" value="ECO:0007669"/>
    <property type="project" value="UniProtKB-KW"/>
</dbReference>
<dbReference type="AlphaFoldDB" id="A0A0Q9YSS0"/>
<dbReference type="InterPro" id="IPR016185">
    <property type="entry name" value="PreATP-grasp_dom_sf"/>
</dbReference>
<dbReference type="InterPro" id="IPR006284">
    <property type="entry name" value="Glut_synth_pro"/>
</dbReference>
<dbReference type="InterPro" id="IPR011761">
    <property type="entry name" value="ATP-grasp"/>
</dbReference>
<protein>
    <recommendedName>
        <fullName evidence="10">Glutathione synthetase</fullName>
        <ecNumber evidence="10">6.3.2.3</ecNumber>
    </recommendedName>
    <alternativeName>
        <fullName evidence="10">GSH synthetase</fullName>
        <shortName evidence="10">GSH-S</shortName>
        <shortName evidence="10">GSHase</shortName>
    </alternativeName>
    <alternativeName>
        <fullName evidence="10">Glutathione synthase</fullName>
    </alternativeName>
</protein>
<dbReference type="NCBIfam" id="NF003573">
    <property type="entry name" value="PRK05246.1"/>
    <property type="match status" value="1"/>
</dbReference>
<dbReference type="InterPro" id="IPR004218">
    <property type="entry name" value="GSHS_ATP-bd"/>
</dbReference>
<dbReference type="PANTHER" id="PTHR21621">
    <property type="entry name" value="RIBOSOMAL PROTEIN S6 MODIFICATION PROTEIN"/>
    <property type="match status" value="1"/>
</dbReference>
<keyword evidence="6 10" id="KW-0547">Nucleotide-binding</keyword>
<keyword evidence="14" id="KW-1185">Reference proteome</keyword>
<dbReference type="SUPFAM" id="SSF52440">
    <property type="entry name" value="PreATP-grasp domain"/>
    <property type="match status" value="1"/>
</dbReference>
<evidence type="ECO:0000259" key="11">
    <source>
        <dbReference type="PROSITE" id="PS50975"/>
    </source>
</evidence>
<dbReference type="PANTHER" id="PTHR21621:SF4">
    <property type="entry name" value="GLUTATHIONE SYNTHETASE"/>
    <property type="match status" value="1"/>
</dbReference>
<evidence type="ECO:0000256" key="1">
    <source>
        <dbReference type="ARBA" id="ARBA00001936"/>
    </source>
</evidence>
<comment type="catalytic activity">
    <reaction evidence="10">
        <text>gamma-L-glutamyl-L-cysteine + glycine + ATP = glutathione + ADP + phosphate + H(+)</text>
        <dbReference type="Rhea" id="RHEA:13557"/>
        <dbReference type="ChEBI" id="CHEBI:15378"/>
        <dbReference type="ChEBI" id="CHEBI:30616"/>
        <dbReference type="ChEBI" id="CHEBI:43474"/>
        <dbReference type="ChEBI" id="CHEBI:57305"/>
        <dbReference type="ChEBI" id="CHEBI:57925"/>
        <dbReference type="ChEBI" id="CHEBI:58173"/>
        <dbReference type="ChEBI" id="CHEBI:456216"/>
        <dbReference type="EC" id="6.3.2.3"/>
    </reaction>
</comment>
<dbReference type="PROSITE" id="PS50975">
    <property type="entry name" value="ATP_GRASP"/>
    <property type="match status" value="1"/>
</dbReference>
<evidence type="ECO:0000256" key="8">
    <source>
        <dbReference type="ARBA" id="ARBA00022842"/>
    </source>
</evidence>
<organism evidence="12">
    <name type="scientific">Candidatus Berkiella cookevillensis</name>
    <dbReference type="NCBI Taxonomy" id="437022"/>
    <lineage>
        <taxon>Bacteria</taxon>
        <taxon>Pseudomonadati</taxon>
        <taxon>Pseudomonadota</taxon>
        <taxon>Gammaproteobacteria</taxon>
        <taxon>Candidatus Berkiellales</taxon>
        <taxon>Candidatus Berkiellaceae</taxon>
        <taxon>Candidatus Berkiella</taxon>
    </lineage>
</organism>
<evidence type="ECO:0000256" key="5">
    <source>
        <dbReference type="ARBA" id="ARBA00022723"/>
    </source>
</evidence>
<proteinExistence type="inferred from homology"/>
<dbReference type="EC" id="6.3.2.3" evidence="10"/>